<protein>
    <submittedName>
        <fullName evidence="2">Uncharacterized protein</fullName>
    </submittedName>
</protein>
<dbReference type="Proteomes" id="UP000738359">
    <property type="component" value="Unassembled WGS sequence"/>
</dbReference>
<proteinExistence type="predicted"/>
<dbReference type="AlphaFoldDB" id="A0A9P6J509"/>
<gene>
    <name evidence="2" type="ORF">BGZ70_007942</name>
</gene>
<comment type="caution">
    <text evidence="2">The sequence shown here is derived from an EMBL/GenBank/DDBJ whole genome shotgun (WGS) entry which is preliminary data.</text>
</comment>
<dbReference type="OrthoDB" id="2446139at2759"/>
<keyword evidence="1" id="KW-0732">Signal</keyword>
<dbReference type="InterPro" id="IPR012334">
    <property type="entry name" value="Pectin_lyas_fold"/>
</dbReference>
<name>A0A9P6J509_MORAP</name>
<dbReference type="Gene3D" id="2.160.20.10">
    <property type="entry name" value="Single-stranded right-handed beta-helix, Pectin lyase-like"/>
    <property type="match status" value="1"/>
</dbReference>
<keyword evidence="3" id="KW-1185">Reference proteome</keyword>
<dbReference type="SUPFAM" id="SSF51126">
    <property type="entry name" value="Pectin lyase-like"/>
    <property type="match status" value="1"/>
</dbReference>
<evidence type="ECO:0000256" key="1">
    <source>
        <dbReference type="SAM" id="SignalP"/>
    </source>
</evidence>
<dbReference type="InterPro" id="IPR011050">
    <property type="entry name" value="Pectin_lyase_fold/virulence"/>
</dbReference>
<organism evidence="2 3">
    <name type="scientific">Mortierella alpina</name>
    <name type="common">Oleaginous fungus</name>
    <name type="synonym">Mortierella renispora</name>
    <dbReference type="NCBI Taxonomy" id="64518"/>
    <lineage>
        <taxon>Eukaryota</taxon>
        <taxon>Fungi</taxon>
        <taxon>Fungi incertae sedis</taxon>
        <taxon>Mucoromycota</taxon>
        <taxon>Mortierellomycotina</taxon>
        <taxon>Mortierellomycetes</taxon>
        <taxon>Mortierellales</taxon>
        <taxon>Mortierellaceae</taxon>
        <taxon>Mortierella</taxon>
    </lineage>
</organism>
<sequence length="238" mass="26642">MALKDRVDSKTSLRQHFAFCFLLLLAAPLVTWGDVPPVSCSTTAEWKLPDKDNNTIPNFSRVGYREGHVQIPIFSVKRIFEPNTAHPLGDDTERIQAAIVKVGSMPLEYFPRDGIVVRGAVLLKKGVYRLDGTLFFNKSGVLLRGEGLDINGTTLFVPEPRQGSIIQISGVRPIKDMTRRERMKSKKNPVWSLDIARSGTLETSTHEKQYISVGTTTPPVQKTEGFNVHDKIVWANLR</sequence>
<feature type="chain" id="PRO_5040347076" evidence="1">
    <location>
        <begin position="34"/>
        <end position="238"/>
    </location>
</feature>
<dbReference type="EMBL" id="JAAAHY010000534">
    <property type="protein sequence ID" value="KAF9962722.1"/>
    <property type="molecule type" value="Genomic_DNA"/>
</dbReference>
<reference evidence="2" key="1">
    <citation type="journal article" date="2020" name="Fungal Divers.">
        <title>Resolving the Mortierellaceae phylogeny through synthesis of multi-gene phylogenetics and phylogenomics.</title>
        <authorList>
            <person name="Vandepol N."/>
            <person name="Liber J."/>
            <person name="Desiro A."/>
            <person name="Na H."/>
            <person name="Kennedy M."/>
            <person name="Barry K."/>
            <person name="Grigoriev I.V."/>
            <person name="Miller A.N."/>
            <person name="O'Donnell K."/>
            <person name="Stajich J.E."/>
            <person name="Bonito G."/>
        </authorList>
    </citation>
    <scope>NUCLEOTIDE SEQUENCE</scope>
    <source>
        <strain evidence="2">CK1249</strain>
    </source>
</reference>
<evidence type="ECO:0000313" key="3">
    <source>
        <dbReference type="Proteomes" id="UP000738359"/>
    </source>
</evidence>
<evidence type="ECO:0000313" key="2">
    <source>
        <dbReference type="EMBL" id="KAF9962722.1"/>
    </source>
</evidence>
<feature type="signal peptide" evidence="1">
    <location>
        <begin position="1"/>
        <end position="33"/>
    </location>
</feature>
<accession>A0A9P6J509</accession>